<reference evidence="6" key="1">
    <citation type="submission" date="2014-04" db="EMBL/GenBank/DDBJ databases">
        <title>Evolutionary Origins and Diversification of the Mycorrhizal Mutualists.</title>
        <authorList>
            <consortium name="DOE Joint Genome Institute"/>
            <consortium name="Mycorrhizal Genomics Consortium"/>
            <person name="Kohler A."/>
            <person name="Kuo A."/>
            <person name="Nagy L.G."/>
            <person name="Floudas D."/>
            <person name="Copeland A."/>
            <person name="Barry K.W."/>
            <person name="Cichocki N."/>
            <person name="Veneault-Fourrey C."/>
            <person name="LaButti K."/>
            <person name="Lindquist E.A."/>
            <person name="Lipzen A."/>
            <person name="Lundell T."/>
            <person name="Morin E."/>
            <person name="Murat C."/>
            <person name="Riley R."/>
            <person name="Ohm R."/>
            <person name="Sun H."/>
            <person name="Tunlid A."/>
            <person name="Henrissat B."/>
            <person name="Grigoriev I.V."/>
            <person name="Hibbett D.S."/>
            <person name="Martin F."/>
        </authorList>
    </citation>
    <scope>NUCLEOTIDE SEQUENCE [LARGE SCALE GENOMIC DNA]</scope>
    <source>
        <strain evidence="6">FD-334 SS-4</strain>
    </source>
</reference>
<dbReference type="Pfam" id="PF03328">
    <property type="entry name" value="HpcH_HpaI"/>
    <property type="match status" value="1"/>
</dbReference>
<dbReference type="GO" id="GO:0016832">
    <property type="term" value="F:aldehyde-lyase activity"/>
    <property type="evidence" value="ECO:0007669"/>
    <property type="project" value="TreeGrafter"/>
</dbReference>
<dbReference type="AlphaFoldDB" id="A0A0D2NS02"/>
<proteinExistence type="inferred from homology"/>
<feature type="domain" description="HpcH/HpaI aldolase/citrate lyase" evidence="4">
    <location>
        <begin position="41"/>
        <end position="256"/>
    </location>
</feature>
<dbReference type="GO" id="GO:0005737">
    <property type="term" value="C:cytoplasm"/>
    <property type="evidence" value="ECO:0007669"/>
    <property type="project" value="TreeGrafter"/>
</dbReference>
<dbReference type="EMBL" id="KN817557">
    <property type="protein sequence ID" value="KJA21584.1"/>
    <property type="molecule type" value="Genomic_DNA"/>
</dbReference>
<dbReference type="PANTHER" id="PTHR30502">
    <property type="entry name" value="2-KETO-3-DEOXY-L-RHAMNONATE ALDOLASE"/>
    <property type="match status" value="1"/>
</dbReference>
<dbReference type="SUPFAM" id="SSF51621">
    <property type="entry name" value="Phosphoenolpyruvate/pyruvate domain"/>
    <property type="match status" value="1"/>
</dbReference>
<name>A0A0D2NS02_HYPSF</name>
<keyword evidence="3" id="KW-0456">Lyase</keyword>
<evidence type="ECO:0000256" key="1">
    <source>
        <dbReference type="ARBA" id="ARBA00005568"/>
    </source>
</evidence>
<accession>A0A0D2NS02</accession>
<dbReference type="Gene3D" id="3.20.20.60">
    <property type="entry name" value="Phosphoenolpyruvate-binding domains"/>
    <property type="match status" value="1"/>
</dbReference>
<protein>
    <recommendedName>
        <fullName evidence="4">HpcH/HpaI aldolase/citrate lyase domain-containing protein</fullName>
    </recommendedName>
</protein>
<organism evidence="5 6">
    <name type="scientific">Hypholoma sublateritium (strain FD-334 SS-4)</name>
    <dbReference type="NCBI Taxonomy" id="945553"/>
    <lineage>
        <taxon>Eukaryota</taxon>
        <taxon>Fungi</taxon>
        <taxon>Dikarya</taxon>
        <taxon>Basidiomycota</taxon>
        <taxon>Agaricomycotina</taxon>
        <taxon>Agaricomycetes</taxon>
        <taxon>Agaricomycetidae</taxon>
        <taxon>Agaricales</taxon>
        <taxon>Agaricineae</taxon>
        <taxon>Strophariaceae</taxon>
        <taxon>Hypholoma</taxon>
    </lineage>
</organism>
<comment type="similarity">
    <text evidence="1">Belongs to the HpcH/HpaI aldolase family.</text>
</comment>
<evidence type="ECO:0000313" key="6">
    <source>
        <dbReference type="Proteomes" id="UP000054270"/>
    </source>
</evidence>
<dbReference type="InterPro" id="IPR005000">
    <property type="entry name" value="Aldolase/citrate-lyase_domain"/>
</dbReference>
<dbReference type="InterPro" id="IPR050251">
    <property type="entry name" value="HpcH-HpaI_aldolase"/>
</dbReference>
<dbReference type="STRING" id="945553.A0A0D2NS02"/>
<evidence type="ECO:0000313" key="5">
    <source>
        <dbReference type="EMBL" id="KJA21584.1"/>
    </source>
</evidence>
<dbReference type="OrthoDB" id="1621678at2759"/>
<keyword evidence="2" id="KW-0479">Metal-binding</keyword>
<sequence>MASHSLLQALKANKPAFGAWLTLPGLFHARTVAQASPHLSWIAIDCEHGLISLVPGAAESIAGIQGVRPNGAGPSPIVRVSATGIAVSSSWQIKNALDAGARGIIAPMISTAAQAKQIVADSRFPPAGRRGFGSPFTHGLWGMETSAEYLDTVNDSVLVMVQIETKEGVENVREIAQVDGVDVLFIGPYDLSISLGYPKPSPDPHPDVESIIQKILQASHASGKKCAIFCTSGTQAAIRAKEGFDIINVTSDTGSMSEGISSQLSIALGN</sequence>
<dbReference type="GO" id="GO:0046872">
    <property type="term" value="F:metal ion binding"/>
    <property type="evidence" value="ECO:0007669"/>
    <property type="project" value="UniProtKB-KW"/>
</dbReference>
<evidence type="ECO:0000256" key="3">
    <source>
        <dbReference type="ARBA" id="ARBA00023239"/>
    </source>
</evidence>
<dbReference type="OMA" id="QIGLWCG"/>
<keyword evidence="6" id="KW-1185">Reference proteome</keyword>
<evidence type="ECO:0000259" key="4">
    <source>
        <dbReference type="Pfam" id="PF03328"/>
    </source>
</evidence>
<dbReference type="Proteomes" id="UP000054270">
    <property type="component" value="Unassembled WGS sequence"/>
</dbReference>
<evidence type="ECO:0000256" key="2">
    <source>
        <dbReference type="ARBA" id="ARBA00022723"/>
    </source>
</evidence>
<dbReference type="PANTHER" id="PTHR30502:SF0">
    <property type="entry name" value="PHOSPHOENOLPYRUVATE CARBOXYLASE FAMILY PROTEIN"/>
    <property type="match status" value="1"/>
</dbReference>
<dbReference type="InterPro" id="IPR015813">
    <property type="entry name" value="Pyrv/PenolPyrv_kinase-like_dom"/>
</dbReference>
<dbReference type="InterPro" id="IPR040442">
    <property type="entry name" value="Pyrv_kinase-like_dom_sf"/>
</dbReference>
<gene>
    <name evidence="5" type="ORF">HYPSUDRAFT_727524</name>
</gene>